<gene>
    <name evidence="2" type="ORF">J8C06_02195</name>
</gene>
<dbReference type="EMBL" id="CP072648">
    <property type="protein sequence ID" value="QUW03270.1"/>
    <property type="molecule type" value="Genomic_DNA"/>
</dbReference>
<proteinExistence type="predicted"/>
<dbReference type="InterPro" id="IPR030700">
    <property type="entry name" value="N-end_Aminoacyl_Trfase"/>
</dbReference>
<evidence type="ECO:0000313" key="2">
    <source>
        <dbReference type="EMBL" id="QUW03270.1"/>
    </source>
</evidence>
<dbReference type="Pfam" id="PF04377">
    <property type="entry name" value="ATE_C"/>
    <property type="match status" value="1"/>
</dbReference>
<dbReference type="RefSeq" id="WP_211429161.1">
    <property type="nucleotide sequence ID" value="NZ_CP072648.1"/>
</dbReference>
<reference evidence="2 3" key="1">
    <citation type="submission" date="2021-03" db="EMBL/GenBank/DDBJ databases">
        <title>Genomic and phenotypic characterization of Chloracidobacterium isolates provides evidence for multiple species.</title>
        <authorList>
            <person name="Saini M.K."/>
            <person name="Costas A.M.G."/>
            <person name="Tank M."/>
            <person name="Bryant D.A."/>
        </authorList>
    </citation>
    <scope>NUCLEOTIDE SEQUENCE [LARGE SCALE GENOMIC DNA]</scope>
    <source>
        <strain evidence="2 3">BV2-C</strain>
    </source>
</reference>
<dbReference type="GO" id="GO:0016746">
    <property type="term" value="F:acyltransferase activity"/>
    <property type="evidence" value="ECO:0007669"/>
    <property type="project" value="UniProtKB-KW"/>
</dbReference>
<dbReference type="EC" id="2.3.1.-" evidence="2"/>
<dbReference type="PANTHER" id="PTHR21367">
    <property type="entry name" value="ARGININE-TRNA-PROTEIN TRANSFERASE 1"/>
    <property type="match status" value="1"/>
</dbReference>
<keyword evidence="3" id="KW-1185">Reference proteome</keyword>
<accession>A0ABX8BDX4</accession>
<keyword evidence="2" id="KW-0808">Transferase</keyword>
<evidence type="ECO:0000313" key="3">
    <source>
        <dbReference type="Proteomes" id="UP000676506"/>
    </source>
</evidence>
<organism evidence="2 3">
    <name type="scientific">Chloracidobacterium validum</name>
    <dbReference type="NCBI Taxonomy" id="2821543"/>
    <lineage>
        <taxon>Bacteria</taxon>
        <taxon>Pseudomonadati</taxon>
        <taxon>Acidobacteriota</taxon>
        <taxon>Terriglobia</taxon>
        <taxon>Terriglobales</taxon>
        <taxon>Acidobacteriaceae</taxon>
        <taxon>Chloracidobacterium</taxon>
    </lineage>
</organism>
<dbReference type="SUPFAM" id="SSF55729">
    <property type="entry name" value="Acyl-CoA N-acyltransferases (Nat)"/>
    <property type="match status" value="1"/>
</dbReference>
<dbReference type="PANTHER" id="PTHR21367:SF1">
    <property type="entry name" value="ARGINYL-TRNA--PROTEIN TRANSFERASE 1"/>
    <property type="match status" value="1"/>
</dbReference>
<dbReference type="InterPro" id="IPR007472">
    <property type="entry name" value="N-end_Aminoacyl_Trfase_C"/>
</dbReference>
<sequence length="219" mass="25746">MSHGQYFEASYVPAAQLDVLWAHGWRHFGTYFYRYWVNLTNDGVRHVLPLRIELANFTLSESQRRVRRRNRNLRVIIQPTVIDATTELLFERHKQRFTENIPTSIYSFLSSEPASVPCRNQEIAVYDGERLVAKSFLDLGKQASSSVYGIFDPDYAKHSLGIFTMLLEIEYSQARGDKFYYPGYAYHEPSHYDYKKRFSALEWFDWNGHWRSLPNGHCG</sequence>
<keyword evidence="2" id="KW-0012">Acyltransferase</keyword>
<feature type="domain" description="N-end rule aminoacyl transferase C-terminal" evidence="1">
    <location>
        <begin position="91"/>
        <end position="204"/>
    </location>
</feature>
<dbReference type="InterPro" id="IPR016181">
    <property type="entry name" value="Acyl_CoA_acyltransferase"/>
</dbReference>
<protein>
    <submittedName>
        <fullName evidence="2">GNAT family N-acetyltransferase</fullName>
        <ecNumber evidence="2">2.3.1.-</ecNumber>
    </submittedName>
</protein>
<dbReference type="Proteomes" id="UP000676506">
    <property type="component" value="Chromosome 1"/>
</dbReference>
<name>A0ABX8BDX4_9BACT</name>
<evidence type="ECO:0000259" key="1">
    <source>
        <dbReference type="Pfam" id="PF04377"/>
    </source>
</evidence>